<accession>A0A1C4VDJ4</accession>
<name>A0A1C4VDJ4_9ACTN</name>
<reference evidence="2 3" key="1">
    <citation type="submission" date="2016-06" db="EMBL/GenBank/DDBJ databases">
        <authorList>
            <person name="Kjaerup R.B."/>
            <person name="Dalgaard T.S."/>
            <person name="Juul-Madsen H.R."/>
        </authorList>
    </citation>
    <scope>NUCLEOTIDE SEQUENCE [LARGE SCALE GENOMIC DNA]</scope>
    <source>
        <strain evidence="2 3">DSM 45626</strain>
    </source>
</reference>
<dbReference type="AlphaFoldDB" id="A0A1C4VDJ4"/>
<evidence type="ECO:0008006" key="4">
    <source>
        <dbReference type="Google" id="ProtNLM"/>
    </source>
</evidence>
<keyword evidence="1" id="KW-1133">Transmembrane helix</keyword>
<keyword evidence="1" id="KW-0812">Transmembrane</keyword>
<dbReference type="RefSeq" id="WP_141722191.1">
    <property type="nucleotide sequence ID" value="NZ_FMCW01000008.1"/>
</dbReference>
<gene>
    <name evidence="2" type="ORF">GA0070558_108103</name>
</gene>
<protein>
    <recommendedName>
        <fullName evidence="4">Peptidase</fullName>
    </recommendedName>
</protein>
<organism evidence="2 3">
    <name type="scientific">Micromonospora haikouensis</name>
    <dbReference type="NCBI Taxonomy" id="686309"/>
    <lineage>
        <taxon>Bacteria</taxon>
        <taxon>Bacillati</taxon>
        <taxon>Actinomycetota</taxon>
        <taxon>Actinomycetes</taxon>
        <taxon>Micromonosporales</taxon>
        <taxon>Micromonosporaceae</taxon>
        <taxon>Micromonospora</taxon>
    </lineage>
</organism>
<proteinExistence type="predicted"/>
<sequence>MLLCAAGPGVPARAGAPAAEPDSRAIGIQLLEAPVARHDDPRALRYIVDHLPPGSTIKRKISVVNHSAERRRLDLYAAGADVADGKFRFAEGRTANELSGWITLDEGSVTLDPQESARFTATVRVPREASAGERYGVVWASTVPARDTSANVNIVHRVGVRVYLDVGPGGEPPSDFTIGDVVPARDGGGRPSVDVAVHNTGGRALDMGGSATLSDGPGGVRAGPFDVVQGTTLAAGEAGSVRVLFPAELADGPWRIALDLESGKVRRSASGTITFPEPGQAGTRTPLFDRLARSWWLRGGSLAVAAAAIAGVALLVRRLRRRRRAVVGPAVHRGRQVAASSTGSDIRK</sequence>
<keyword evidence="1" id="KW-0472">Membrane</keyword>
<dbReference type="Proteomes" id="UP000199375">
    <property type="component" value="Unassembled WGS sequence"/>
</dbReference>
<evidence type="ECO:0000256" key="1">
    <source>
        <dbReference type="SAM" id="Phobius"/>
    </source>
</evidence>
<evidence type="ECO:0000313" key="3">
    <source>
        <dbReference type="Proteomes" id="UP000199375"/>
    </source>
</evidence>
<evidence type="ECO:0000313" key="2">
    <source>
        <dbReference type="EMBL" id="SCE82022.1"/>
    </source>
</evidence>
<dbReference type="EMBL" id="FMCW01000008">
    <property type="protein sequence ID" value="SCE82022.1"/>
    <property type="molecule type" value="Genomic_DNA"/>
</dbReference>
<feature type="transmembrane region" description="Helical" evidence="1">
    <location>
        <begin position="295"/>
        <end position="316"/>
    </location>
</feature>